<dbReference type="AlphaFoldDB" id="A0A166C872"/>
<proteinExistence type="predicted"/>
<evidence type="ECO:0000313" key="1">
    <source>
        <dbReference type="EMBL" id="KZX14231.1"/>
    </source>
</evidence>
<dbReference type="EMBL" id="LWMT01000168">
    <property type="protein sequence ID" value="KZX14231.1"/>
    <property type="molecule type" value="Genomic_DNA"/>
</dbReference>
<reference evidence="1 2" key="1">
    <citation type="submission" date="2016-04" db="EMBL/GenBank/DDBJ databases">
        <title>Genome sequence of Methanobrevibacter filiformis DSM 11501.</title>
        <authorList>
            <person name="Poehlein A."/>
            <person name="Seedorf H."/>
            <person name="Daniel R."/>
        </authorList>
    </citation>
    <scope>NUCLEOTIDE SEQUENCE [LARGE SCALE GENOMIC DNA]</scope>
    <source>
        <strain evidence="1 2">DSM 11501</strain>
    </source>
</reference>
<keyword evidence="2" id="KW-1185">Reference proteome</keyword>
<accession>A0A166C872</accession>
<gene>
    <name evidence="1" type="ORF">MBFIL_09040</name>
</gene>
<name>A0A166C872_9EURY</name>
<evidence type="ECO:0000313" key="2">
    <source>
        <dbReference type="Proteomes" id="UP000077066"/>
    </source>
</evidence>
<dbReference type="Proteomes" id="UP000077066">
    <property type="component" value="Unassembled WGS sequence"/>
</dbReference>
<dbReference type="PATRIC" id="fig|55758.3.peg.1027"/>
<protein>
    <submittedName>
        <fullName evidence="1">Uncharacterized protein</fullName>
    </submittedName>
</protein>
<sequence length="131" mass="15966">MIIIVRLFEIALKDKEFRSLTTDHFKAYEALADHFHVFHQQCIFHHFQNINKSVYPLFKDKSLSEVEKMQVALELTKYRNIFRTYNEQEANDLMDDFMENKNTLNKGLYRNLDKIMKHFQRHTIHKKQYNP</sequence>
<organism evidence="1 2">
    <name type="scientific">Methanobrevibacter filiformis</name>
    <dbReference type="NCBI Taxonomy" id="55758"/>
    <lineage>
        <taxon>Archaea</taxon>
        <taxon>Methanobacteriati</taxon>
        <taxon>Methanobacteriota</taxon>
        <taxon>Methanomada group</taxon>
        <taxon>Methanobacteria</taxon>
        <taxon>Methanobacteriales</taxon>
        <taxon>Methanobacteriaceae</taxon>
        <taxon>Methanobrevibacter</taxon>
    </lineage>
</organism>
<comment type="caution">
    <text evidence="1">The sequence shown here is derived from an EMBL/GenBank/DDBJ whole genome shotgun (WGS) entry which is preliminary data.</text>
</comment>